<keyword evidence="2 4" id="KW-0238">DNA-binding</keyword>
<keyword evidence="3" id="KW-0804">Transcription</keyword>
<reference evidence="7" key="1">
    <citation type="submission" date="2020-05" db="EMBL/GenBank/DDBJ databases">
        <title>Frigoriglobus tundricola gen. nov., sp. nov., a psychrotolerant cellulolytic planctomycete of the family Gemmataceae with two divergent copies of 16S rRNA gene.</title>
        <authorList>
            <person name="Kulichevskaya I.S."/>
            <person name="Ivanova A.A."/>
            <person name="Naumoff D.G."/>
            <person name="Beletsky A.V."/>
            <person name="Rijpstra W.I.C."/>
            <person name="Sinninghe Damste J.S."/>
            <person name="Mardanov A.V."/>
            <person name="Ravin N.V."/>
            <person name="Dedysh S.N."/>
        </authorList>
    </citation>
    <scope>NUCLEOTIDE SEQUENCE [LARGE SCALE GENOMIC DNA]</scope>
    <source>
        <strain evidence="7">PL17</strain>
    </source>
</reference>
<dbReference type="KEGG" id="ftj:FTUN_2528"/>
<proteinExistence type="predicted"/>
<feature type="DNA-binding region" description="H-T-H motif" evidence="4">
    <location>
        <begin position="35"/>
        <end position="54"/>
    </location>
</feature>
<name>A0A6M5YPV5_9BACT</name>
<dbReference type="InterPro" id="IPR001647">
    <property type="entry name" value="HTH_TetR"/>
</dbReference>
<feature type="domain" description="HTH tetR-type" evidence="5">
    <location>
        <begin position="12"/>
        <end position="72"/>
    </location>
</feature>
<evidence type="ECO:0000313" key="6">
    <source>
        <dbReference type="EMBL" id="QJW95002.1"/>
    </source>
</evidence>
<keyword evidence="7" id="KW-1185">Reference proteome</keyword>
<dbReference type="InterPro" id="IPR050109">
    <property type="entry name" value="HTH-type_TetR-like_transc_reg"/>
</dbReference>
<evidence type="ECO:0000256" key="4">
    <source>
        <dbReference type="PROSITE-ProRule" id="PRU00335"/>
    </source>
</evidence>
<dbReference type="PRINTS" id="PR00455">
    <property type="entry name" value="HTHTETR"/>
</dbReference>
<dbReference type="RefSeq" id="WP_171470882.1">
    <property type="nucleotide sequence ID" value="NZ_CP053452.2"/>
</dbReference>
<dbReference type="AlphaFoldDB" id="A0A6M5YPV5"/>
<dbReference type="GO" id="GO:0003700">
    <property type="term" value="F:DNA-binding transcription factor activity"/>
    <property type="evidence" value="ECO:0007669"/>
    <property type="project" value="TreeGrafter"/>
</dbReference>
<evidence type="ECO:0000259" key="5">
    <source>
        <dbReference type="PROSITE" id="PS50977"/>
    </source>
</evidence>
<dbReference type="SUPFAM" id="SSF46689">
    <property type="entry name" value="Homeodomain-like"/>
    <property type="match status" value="1"/>
</dbReference>
<organism evidence="6 7">
    <name type="scientific">Frigoriglobus tundricola</name>
    <dbReference type="NCBI Taxonomy" id="2774151"/>
    <lineage>
        <taxon>Bacteria</taxon>
        <taxon>Pseudomonadati</taxon>
        <taxon>Planctomycetota</taxon>
        <taxon>Planctomycetia</taxon>
        <taxon>Gemmatales</taxon>
        <taxon>Gemmataceae</taxon>
        <taxon>Frigoriglobus</taxon>
    </lineage>
</organism>
<dbReference type="Gene3D" id="1.10.357.10">
    <property type="entry name" value="Tetracycline Repressor, domain 2"/>
    <property type="match status" value="1"/>
</dbReference>
<accession>A0A6M5YPV5</accession>
<evidence type="ECO:0000256" key="1">
    <source>
        <dbReference type="ARBA" id="ARBA00023015"/>
    </source>
</evidence>
<evidence type="ECO:0000313" key="7">
    <source>
        <dbReference type="Proteomes" id="UP000503447"/>
    </source>
</evidence>
<protein>
    <submittedName>
        <fullName evidence="6">Transcriptional regulator, AcrR family</fullName>
    </submittedName>
</protein>
<dbReference type="Proteomes" id="UP000503447">
    <property type="component" value="Chromosome"/>
</dbReference>
<evidence type="ECO:0000256" key="3">
    <source>
        <dbReference type="ARBA" id="ARBA00023163"/>
    </source>
</evidence>
<dbReference type="PANTHER" id="PTHR30055">
    <property type="entry name" value="HTH-TYPE TRANSCRIPTIONAL REGULATOR RUTR"/>
    <property type="match status" value="1"/>
</dbReference>
<dbReference type="PANTHER" id="PTHR30055:SF234">
    <property type="entry name" value="HTH-TYPE TRANSCRIPTIONAL REGULATOR BETI"/>
    <property type="match status" value="1"/>
</dbReference>
<evidence type="ECO:0000256" key="2">
    <source>
        <dbReference type="ARBA" id="ARBA00023125"/>
    </source>
</evidence>
<sequence>MSTLTRRQREYADREERLLDEAGRLLVANGFDGLTLDRLAAATDFSKGLMYKHFASKEDLVAALAVRSLRVRLARFVRAAEFKGTSRERILAIEVGEELSFRQNPHHMGSELIVKMGGLETRVADDRRSALHALERECFGIARRVVEGAVRGNDLRLHPPLTPAAIVLSIMATKWGLFSTIQNYRPLLVHQGLTTPLATFRPALHAVLDGFGWRPLASEFDYEESYRRILAELFAEDAIRFGAV</sequence>
<keyword evidence="1" id="KW-0805">Transcription regulation</keyword>
<dbReference type="Pfam" id="PF00440">
    <property type="entry name" value="TetR_N"/>
    <property type="match status" value="1"/>
</dbReference>
<dbReference type="InterPro" id="IPR009057">
    <property type="entry name" value="Homeodomain-like_sf"/>
</dbReference>
<dbReference type="PROSITE" id="PS50977">
    <property type="entry name" value="HTH_TETR_2"/>
    <property type="match status" value="1"/>
</dbReference>
<dbReference type="EMBL" id="CP053452">
    <property type="protein sequence ID" value="QJW95002.1"/>
    <property type="molecule type" value="Genomic_DNA"/>
</dbReference>
<gene>
    <name evidence="6" type="ORF">FTUN_2528</name>
</gene>
<dbReference type="GO" id="GO:0000976">
    <property type="term" value="F:transcription cis-regulatory region binding"/>
    <property type="evidence" value="ECO:0007669"/>
    <property type="project" value="TreeGrafter"/>
</dbReference>